<evidence type="ECO:0000313" key="11">
    <source>
        <dbReference type="EMBL" id="KAF9484961.1"/>
    </source>
</evidence>
<dbReference type="SUPFAM" id="SSF57184">
    <property type="entry name" value="Growth factor receptor domain"/>
    <property type="match status" value="3"/>
</dbReference>
<evidence type="ECO:0000256" key="6">
    <source>
        <dbReference type="PROSITE-ProRule" id="PRU00076"/>
    </source>
</evidence>
<dbReference type="OrthoDB" id="18487at2759"/>
<dbReference type="SMART" id="SM00181">
    <property type="entry name" value="EGF"/>
    <property type="match status" value="4"/>
</dbReference>
<evidence type="ECO:0000259" key="10">
    <source>
        <dbReference type="PROSITE" id="PS50026"/>
    </source>
</evidence>
<accession>A0A9P5ZCK8</accession>
<keyword evidence="8" id="KW-0472">Membrane</keyword>
<feature type="compositionally biased region" description="Low complexity" evidence="7">
    <location>
        <begin position="861"/>
        <end position="870"/>
    </location>
</feature>
<dbReference type="InterPro" id="IPR002049">
    <property type="entry name" value="LE_dom"/>
</dbReference>
<dbReference type="PROSITE" id="PS00022">
    <property type="entry name" value="EGF_1"/>
    <property type="match status" value="1"/>
</dbReference>
<keyword evidence="4 9" id="KW-0732">Signal</keyword>
<keyword evidence="8" id="KW-1133">Transmembrane helix</keyword>
<keyword evidence="3 6" id="KW-0245">EGF-like domain</keyword>
<reference evidence="11" key="1">
    <citation type="submission" date="2020-11" db="EMBL/GenBank/DDBJ databases">
        <authorList>
            <consortium name="DOE Joint Genome Institute"/>
            <person name="Ahrendt S."/>
            <person name="Riley R."/>
            <person name="Andreopoulos W."/>
            <person name="Labutti K."/>
            <person name="Pangilinan J."/>
            <person name="Ruiz-Duenas F.J."/>
            <person name="Barrasa J.M."/>
            <person name="Sanchez-Garcia M."/>
            <person name="Camarero S."/>
            <person name="Miyauchi S."/>
            <person name="Serrano A."/>
            <person name="Linde D."/>
            <person name="Babiker R."/>
            <person name="Drula E."/>
            <person name="Ayuso-Fernandez I."/>
            <person name="Pacheco R."/>
            <person name="Padilla G."/>
            <person name="Ferreira P."/>
            <person name="Barriuso J."/>
            <person name="Kellner H."/>
            <person name="Castanera R."/>
            <person name="Alfaro M."/>
            <person name="Ramirez L."/>
            <person name="Pisabarro A.G."/>
            <person name="Kuo A."/>
            <person name="Tritt A."/>
            <person name="Lipzen A."/>
            <person name="He G."/>
            <person name="Yan M."/>
            <person name="Ng V."/>
            <person name="Cullen D."/>
            <person name="Martin F."/>
            <person name="Rosso M.-N."/>
            <person name="Henrissat B."/>
            <person name="Hibbett D."/>
            <person name="Martinez A.T."/>
            <person name="Grigoriev I.V."/>
        </authorList>
    </citation>
    <scope>NUCLEOTIDE SEQUENCE</scope>
    <source>
        <strain evidence="11">CIRM-BRFM 674</strain>
    </source>
</reference>
<dbReference type="Proteomes" id="UP000807469">
    <property type="component" value="Unassembled WGS sequence"/>
</dbReference>
<dbReference type="PROSITE" id="PS50026">
    <property type="entry name" value="EGF_3"/>
    <property type="match status" value="1"/>
</dbReference>
<gene>
    <name evidence="11" type="ORF">BDN70DRAFT_871960</name>
</gene>
<protein>
    <submittedName>
        <fullName evidence="11">Growth factor receptor domain-containing protein</fullName>
    </submittedName>
</protein>
<feature type="domain" description="EGF-like" evidence="10">
    <location>
        <begin position="186"/>
        <end position="218"/>
    </location>
</feature>
<dbReference type="CDD" id="cd00055">
    <property type="entry name" value="EGF_Lam"/>
    <property type="match status" value="1"/>
</dbReference>
<evidence type="ECO:0000256" key="1">
    <source>
        <dbReference type="ARBA" id="ARBA00004613"/>
    </source>
</evidence>
<dbReference type="InterPro" id="IPR006212">
    <property type="entry name" value="Furin_repeat"/>
</dbReference>
<dbReference type="InterPro" id="IPR000742">
    <property type="entry name" value="EGF"/>
</dbReference>
<keyword evidence="2" id="KW-0964">Secreted</keyword>
<evidence type="ECO:0000313" key="12">
    <source>
        <dbReference type="Proteomes" id="UP000807469"/>
    </source>
</evidence>
<feature type="disulfide bond" evidence="6">
    <location>
        <begin position="190"/>
        <end position="200"/>
    </location>
</feature>
<dbReference type="SMART" id="SM00261">
    <property type="entry name" value="FU"/>
    <property type="match status" value="7"/>
</dbReference>
<feature type="signal peptide" evidence="9">
    <location>
        <begin position="1"/>
        <end position="23"/>
    </location>
</feature>
<organism evidence="11 12">
    <name type="scientific">Pholiota conissans</name>
    <dbReference type="NCBI Taxonomy" id="109636"/>
    <lineage>
        <taxon>Eukaryota</taxon>
        <taxon>Fungi</taxon>
        <taxon>Dikarya</taxon>
        <taxon>Basidiomycota</taxon>
        <taxon>Agaricomycotina</taxon>
        <taxon>Agaricomycetes</taxon>
        <taxon>Agaricomycetidae</taxon>
        <taxon>Agaricales</taxon>
        <taxon>Agaricineae</taxon>
        <taxon>Strophariaceae</taxon>
        <taxon>Pholiota</taxon>
    </lineage>
</organism>
<keyword evidence="6" id="KW-1015">Disulfide bond</keyword>
<dbReference type="PROSITE" id="PS01248">
    <property type="entry name" value="EGF_LAM_1"/>
    <property type="match status" value="1"/>
</dbReference>
<evidence type="ECO:0000256" key="4">
    <source>
        <dbReference type="ARBA" id="ARBA00022729"/>
    </source>
</evidence>
<dbReference type="PANTHER" id="PTHR15332:SF175">
    <property type="entry name" value="PROPROTEIN CONVERTASE SUBTILISIN_KEXIN TYPE 5-LIKE"/>
    <property type="match status" value="1"/>
</dbReference>
<dbReference type="InterPro" id="IPR009030">
    <property type="entry name" value="Growth_fac_rcpt_cys_sf"/>
</dbReference>
<proteinExistence type="predicted"/>
<dbReference type="GO" id="GO:0005576">
    <property type="term" value="C:extracellular region"/>
    <property type="evidence" value="ECO:0007669"/>
    <property type="project" value="UniProtKB-SubCell"/>
</dbReference>
<feature type="transmembrane region" description="Helical" evidence="8">
    <location>
        <begin position="661"/>
        <end position="682"/>
    </location>
</feature>
<dbReference type="CDD" id="cd00064">
    <property type="entry name" value="FU"/>
    <property type="match status" value="4"/>
</dbReference>
<comment type="subcellular location">
    <subcellularLocation>
        <location evidence="1">Secreted</location>
    </subcellularLocation>
</comment>
<comment type="caution">
    <text evidence="11">The sequence shown here is derived from an EMBL/GenBank/DDBJ whole genome shotgun (WGS) entry which is preliminary data.</text>
</comment>
<feature type="region of interest" description="Disordered" evidence="7">
    <location>
        <begin position="847"/>
        <end position="870"/>
    </location>
</feature>
<evidence type="ECO:0000256" key="8">
    <source>
        <dbReference type="SAM" id="Phobius"/>
    </source>
</evidence>
<evidence type="ECO:0000256" key="5">
    <source>
        <dbReference type="ARBA" id="ARBA00023180"/>
    </source>
</evidence>
<dbReference type="InterPro" id="IPR043601">
    <property type="entry name" value="Rspo_Fu-CRD_dom"/>
</dbReference>
<keyword evidence="11" id="KW-0675">Receptor</keyword>
<feature type="chain" id="PRO_5040461391" evidence="9">
    <location>
        <begin position="24"/>
        <end position="1045"/>
    </location>
</feature>
<dbReference type="AlphaFoldDB" id="A0A9P5ZCK8"/>
<evidence type="ECO:0000256" key="7">
    <source>
        <dbReference type="SAM" id="MobiDB-lite"/>
    </source>
</evidence>
<dbReference type="Gene3D" id="2.10.25.10">
    <property type="entry name" value="Laminin"/>
    <property type="match status" value="1"/>
</dbReference>
<evidence type="ECO:0000256" key="2">
    <source>
        <dbReference type="ARBA" id="ARBA00022525"/>
    </source>
</evidence>
<dbReference type="Pfam" id="PF15913">
    <property type="entry name" value="Furin-like_2"/>
    <property type="match status" value="1"/>
</dbReference>
<dbReference type="Gene3D" id="2.10.220.10">
    <property type="entry name" value="Hormone Receptor, Insulin-like Growth Factor Receptor 1, Chain A, domain 2"/>
    <property type="match status" value="4"/>
</dbReference>
<keyword evidence="5" id="KW-0325">Glycoprotein</keyword>
<comment type="caution">
    <text evidence="6">Lacks conserved residue(s) required for the propagation of feature annotation.</text>
</comment>
<name>A0A9P5ZCK8_9AGAR</name>
<dbReference type="PANTHER" id="PTHR15332">
    <property type="entry name" value="PROPROTEIN CONVERTASE SUBTILISIN_KEXIN TYPE 5-LIKE"/>
    <property type="match status" value="1"/>
</dbReference>
<keyword evidence="8" id="KW-0812">Transmembrane</keyword>
<keyword evidence="12" id="KW-1185">Reference proteome</keyword>
<evidence type="ECO:0000256" key="3">
    <source>
        <dbReference type="ARBA" id="ARBA00022536"/>
    </source>
</evidence>
<evidence type="ECO:0000256" key="9">
    <source>
        <dbReference type="SAM" id="SignalP"/>
    </source>
</evidence>
<feature type="region of interest" description="Disordered" evidence="7">
    <location>
        <begin position="724"/>
        <end position="765"/>
    </location>
</feature>
<sequence>MRTSTTGMLSILFVLYFSVRVAAQSNDSVVCVAGQCLQGSSNVTIGAKLSAPGSQTSVQLLPGQYTDATNPQLLHNLLTSSSATLAPSPGFSNATSLSLPLDLALEPGLSIYTGSRYSGQPTFSPLPSAPFGNTSTPLSAGSLSLSTNVWAAVSLGNTRIVLWEAVPDISQLAKGATPALSLLDMQSASCSPACSGSGVCSVNGTCTCPPGFAGSACETCATGFFGPTCQACPSGCTKCDEGISGSGQCLAPTISNAPSTCNCINGACGSNGQCNCLTGWTTGTNGTACAKCATGFFLSTTGACQVCGVGCSECADSTGQCTACESGLGISQTDPTQCETQKQFISQGATPCPSNTFLDGNSCSSCPTECATCTSTTQCVECAPGNYLFNGKCVSADANGLCQGANGLIADNNKKECDVCGASCLSCKYPNFSSGSVVADVQCASCIAGTFLSKGKCVSSCPSGTFVSPQDNVTCIACSSSCGTCVGTADFCLTCPTGQLSSSGQCVTTCPSNTFSSGGQCVKCHPDCATCSGPSFNQCASCPEGLPVLSSGRCLPTCTKNQFYDPTSKSCQACDSSCSSCSGAGPNSCLACASSTSVLRSGACVSANCGSASNVIPGLGVCLSELVQTVATTPGATASPLPSITGISDPTVVVGKRGLEWWEILLMALGCAFIFIAVLWLCRRRARKQRAKRTALFASKKKLDDPQGWRWRLMRFGERLFGHKASKKHPKSPSDEILPVSYNSGYDRSRRQSRASSKHASSLYSHQQDIKMKIFGSSDTKAKKAPLAPQDRDDIDMFIDSYNHSAYTRESRAPSTLPGLDQHKYNMRHHQRQIENESIYSQVTGVQRHTPEPRQPVKRGASAASRLSASTISSARTRHLTGATREGILVDLDEEYNQLRNVQYPLQMMGSGNSSGYNAAPAQSPTEAQKYMNSVRPAVVGVAQPVVGTIGPTATGGSFVPIPVTLTGAGGVGQQYWLTPAMPQQNSGLSGASWGQGQPQQQQQQFLGVPQTQFGGGASQDTVVLQPMNTGGSFPRTNPFRQGPF</sequence>
<dbReference type="EMBL" id="MU155139">
    <property type="protein sequence ID" value="KAF9484961.1"/>
    <property type="molecule type" value="Genomic_DNA"/>
</dbReference>
<feature type="disulfide bond" evidence="6">
    <location>
        <begin position="208"/>
        <end position="217"/>
    </location>
</feature>